<dbReference type="Proteomes" id="UP000477070">
    <property type="component" value="Unassembled WGS sequence"/>
</dbReference>
<comment type="pathway">
    <text evidence="3">Carbohydrate metabolism; tricarboxylic acid cycle; oxaloacetate from (S)-malate (quinone route): step 1/1.</text>
</comment>
<dbReference type="OrthoDB" id="5337444at2"/>
<dbReference type="UniPathway" id="UPA00223">
    <property type="reaction ID" value="UER01008"/>
</dbReference>
<dbReference type="InterPro" id="IPR036188">
    <property type="entry name" value="FAD/NAD-bd_sf"/>
</dbReference>
<evidence type="ECO:0000256" key="1">
    <source>
        <dbReference type="ARBA" id="ARBA00001139"/>
    </source>
</evidence>
<comment type="similarity">
    <text evidence="4">Belongs to the MQO family.</text>
</comment>
<keyword evidence="14" id="KW-1185">Reference proteome</keyword>
<dbReference type="GO" id="GO:0047545">
    <property type="term" value="F:(S)-2-hydroxyglutarate dehydrogenase activity"/>
    <property type="evidence" value="ECO:0007669"/>
    <property type="project" value="TreeGrafter"/>
</dbReference>
<dbReference type="GO" id="GO:0008924">
    <property type="term" value="F:L-malate dehydrogenase (quinone) activity"/>
    <property type="evidence" value="ECO:0007669"/>
    <property type="project" value="UniProtKB-EC"/>
</dbReference>
<evidence type="ECO:0000256" key="10">
    <source>
        <dbReference type="ARBA" id="ARBA00030660"/>
    </source>
</evidence>
<proteinExistence type="inferred from homology"/>
<evidence type="ECO:0000313" key="14">
    <source>
        <dbReference type="Proteomes" id="UP000029714"/>
    </source>
</evidence>
<dbReference type="Pfam" id="PF06039">
    <property type="entry name" value="Mqo"/>
    <property type="match status" value="1"/>
</dbReference>
<organism evidence="13 14">
    <name type="scientific">Helicobacter saguini</name>
    <dbReference type="NCBI Taxonomy" id="1548018"/>
    <lineage>
        <taxon>Bacteria</taxon>
        <taxon>Pseudomonadati</taxon>
        <taxon>Campylobacterota</taxon>
        <taxon>Epsilonproteobacteria</taxon>
        <taxon>Campylobacterales</taxon>
        <taxon>Helicobacteraceae</taxon>
        <taxon>Helicobacter</taxon>
    </lineage>
</organism>
<keyword evidence="8" id="KW-0274">FAD</keyword>
<dbReference type="PANTHER" id="PTHR43104">
    <property type="entry name" value="L-2-HYDROXYGLUTARATE DEHYDROGENASE, MITOCHONDRIAL"/>
    <property type="match status" value="1"/>
</dbReference>
<name>A0A347VP68_9HELI</name>
<keyword evidence="9" id="KW-0560">Oxidoreductase</keyword>
<evidence type="ECO:0000313" key="12">
    <source>
        <dbReference type="EMBL" id="MWV70693.1"/>
    </source>
</evidence>
<evidence type="ECO:0000313" key="15">
    <source>
        <dbReference type="Proteomes" id="UP000477070"/>
    </source>
</evidence>
<dbReference type="GO" id="GO:0005737">
    <property type="term" value="C:cytoplasm"/>
    <property type="evidence" value="ECO:0007669"/>
    <property type="project" value="TreeGrafter"/>
</dbReference>
<dbReference type="InterPro" id="IPR006231">
    <property type="entry name" value="MQO"/>
</dbReference>
<dbReference type="EMBL" id="QBIU01000002">
    <property type="protein sequence ID" value="MWV70693.1"/>
    <property type="molecule type" value="Genomic_DNA"/>
</dbReference>
<keyword evidence="7" id="KW-0285">Flavoprotein</keyword>
<accession>A0A347VP68</accession>
<evidence type="ECO:0000256" key="7">
    <source>
        <dbReference type="ARBA" id="ARBA00022630"/>
    </source>
</evidence>
<keyword evidence="6" id="KW-0816">Tricarboxylic acid cycle</keyword>
<evidence type="ECO:0000256" key="9">
    <source>
        <dbReference type="ARBA" id="ARBA00023002"/>
    </source>
</evidence>
<dbReference type="PANTHER" id="PTHR43104:SF2">
    <property type="entry name" value="L-2-HYDROXYGLUTARATE DEHYDROGENASE, MITOCHONDRIAL"/>
    <property type="match status" value="1"/>
</dbReference>
<gene>
    <name evidence="12" type="ORF">DCO61_12045</name>
    <name evidence="13" type="ORF">LS64_005380</name>
</gene>
<dbReference type="Proteomes" id="UP000029714">
    <property type="component" value="Unassembled WGS sequence"/>
</dbReference>
<reference evidence="13 14" key="2">
    <citation type="journal article" date="2016" name="Infect. Immun.">
        <title>Helicobacter saguini, a Novel Helicobacter Isolated from Cotton-Top Tamarins with Ulcerative Colitis, Has Proinflammatory Properties and Induces Typhlocolitis and Dysplasia in Gnotobiotic IL-10-/- Mice.</title>
        <authorList>
            <person name="Shen Z."/>
            <person name="Mannion A."/>
            <person name="Whary M.T."/>
            <person name="Muthupalani S."/>
            <person name="Sheh A."/>
            <person name="Feng Y."/>
            <person name="Gong G."/>
            <person name="Vandamme P."/>
            <person name="Holcombe H.R."/>
            <person name="Paster B.J."/>
            <person name="Fox J.G."/>
        </authorList>
    </citation>
    <scope>NUCLEOTIDE SEQUENCE [LARGE SCALE GENOMIC DNA]</scope>
    <source>
        <strain evidence="13 14">MIT 97-6194</strain>
    </source>
</reference>
<evidence type="ECO:0000256" key="4">
    <source>
        <dbReference type="ARBA" id="ARBA00006389"/>
    </source>
</evidence>
<dbReference type="SUPFAM" id="SSF51905">
    <property type="entry name" value="FAD/NAD(P)-binding domain"/>
    <property type="match status" value="1"/>
</dbReference>
<dbReference type="Gene3D" id="3.50.50.60">
    <property type="entry name" value="FAD/NAD(P)-binding domain"/>
    <property type="match status" value="1"/>
</dbReference>
<evidence type="ECO:0000256" key="11">
    <source>
        <dbReference type="ARBA" id="ARBA00031550"/>
    </source>
</evidence>
<reference evidence="13 14" key="1">
    <citation type="journal article" date="2014" name="Genome Announc.">
        <title>Draft genome sequences of eight enterohepatic helicobacter species isolated from both laboratory and wild rodents.</title>
        <authorList>
            <person name="Sheh A."/>
            <person name="Shen Z."/>
            <person name="Fox J.G."/>
        </authorList>
    </citation>
    <scope>NUCLEOTIDE SEQUENCE [LARGE SCALE GENOMIC DNA]</scope>
    <source>
        <strain evidence="13 14">MIT 97-6194</strain>
    </source>
</reference>
<comment type="caution">
    <text evidence="13">The sequence shown here is derived from an EMBL/GenBank/DDBJ whole genome shotgun (WGS) entry which is preliminary data.</text>
</comment>
<dbReference type="STRING" id="1548018.LS64_09375"/>
<reference evidence="13" key="3">
    <citation type="submission" date="2018-04" db="EMBL/GenBank/DDBJ databases">
        <authorList>
            <person name="Sheh A."/>
            <person name="Shen Z."/>
            <person name="Mannion A.J."/>
            <person name="Fox J.G."/>
        </authorList>
    </citation>
    <scope>NUCLEOTIDE SEQUENCE</scope>
    <source>
        <strain evidence="13">MIT 97-6194</strain>
    </source>
</reference>
<evidence type="ECO:0000256" key="8">
    <source>
        <dbReference type="ARBA" id="ARBA00022827"/>
    </source>
</evidence>
<dbReference type="EMBL" id="JRMP02000006">
    <property type="protein sequence ID" value="TLD94592.1"/>
    <property type="molecule type" value="Genomic_DNA"/>
</dbReference>
<evidence type="ECO:0000256" key="3">
    <source>
        <dbReference type="ARBA" id="ARBA00005012"/>
    </source>
</evidence>
<dbReference type="Gene3D" id="3.30.9.10">
    <property type="entry name" value="D-Amino Acid Oxidase, subunit A, domain 2"/>
    <property type="match status" value="1"/>
</dbReference>
<comment type="catalytic activity">
    <reaction evidence="1">
        <text>(S)-malate + a quinone = a quinol + oxaloacetate</text>
        <dbReference type="Rhea" id="RHEA:46012"/>
        <dbReference type="ChEBI" id="CHEBI:15589"/>
        <dbReference type="ChEBI" id="CHEBI:16452"/>
        <dbReference type="ChEBI" id="CHEBI:24646"/>
        <dbReference type="ChEBI" id="CHEBI:132124"/>
        <dbReference type="EC" id="1.1.5.4"/>
    </reaction>
</comment>
<evidence type="ECO:0000313" key="13">
    <source>
        <dbReference type="EMBL" id="TLD94592.1"/>
    </source>
</evidence>
<dbReference type="EC" id="1.1.5.4" evidence="5"/>
<dbReference type="GO" id="GO:0006099">
    <property type="term" value="P:tricarboxylic acid cycle"/>
    <property type="evidence" value="ECO:0007669"/>
    <property type="project" value="UniProtKB-UniPathway"/>
</dbReference>
<evidence type="ECO:0000256" key="5">
    <source>
        <dbReference type="ARBA" id="ARBA00013026"/>
    </source>
</evidence>
<protein>
    <recommendedName>
        <fullName evidence="5">malate dehydrogenase (quinone)</fullName>
        <ecNumber evidence="5">1.1.5.4</ecNumber>
    </recommendedName>
    <alternativeName>
        <fullName evidence="11">MQO</fullName>
    </alternativeName>
    <alternativeName>
        <fullName evidence="10">Malate dehydrogenase [quinone]</fullName>
    </alternativeName>
</protein>
<evidence type="ECO:0000256" key="2">
    <source>
        <dbReference type="ARBA" id="ARBA00001974"/>
    </source>
</evidence>
<sequence length="454" mass="51172">MNEFDVVIIGGGVSGCATFYTLSEYSGVQKIAVVEKESKLAQISSNHKANSQTIHDGSIETNYTAAKARSVRLAAQKVRNFCLKENLQNKIIFEMQKMAIGVGDVECEYMKKRHEEFKEIFKGLQFFDKEQVKKHEPKVIEGANGNDRPENVVGSGYDADWCAVNFELLSEYFVEKAKEKNPQNEVFFNFKVKDIESKNTGYALKSEDGREIYAKFVLVDAGSYALPLAQKSGYGLDLGCFPVAGNFYFAPNILKGKVYCVQNPKLPFAALHGDPDVAVSGKTRLGPTALAMPKLERGKHWFDKLSPELFKLDMHLEVFQITYDLFKDSDIRNYVFRNIFFGLPYFGKRMFLKDAQKIIPSLTINQVELARGYGEVRPQVLDRSAKKLVMGEKRIRTGKGLTFNMTPSPGATSCLQNAMIDSEEITGYLNVSFDKERFLRDLSPEELDSIESKN</sequence>
<reference evidence="12 15" key="4">
    <citation type="submission" date="2019-12" db="EMBL/GenBank/DDBJ databases">
        <title>Multi-Generational Helicobacter saguini Isolates.</title>
        <authorList>
            <person name="Mannion A."/>
            <person name="Shen Z."/>
            <person name="Fox J.G."/>
        </authorList>
    </citation>
    <scope>NUCLEOTIDE SEQUENCE [LARGE SCALE GENOMIC DNA]</scope>
    <source>
        <strain evidence="12">16-048</strain>
        <strain evidence="15">16-048 (F4)</strain>
    </source>
</reference>
<comment type="cofactor">
    <cofactor evidence="2">
        <name>FAD</name>
        <dbReference type="ChEBI" id="CHEBI:57692"/>
    </cofactor>
</comment>
<evidence type="ECO:0000256" key="6">
    <source>
        <dbReference type="ARBA" id="ARBA00022532"/>
    </source>
</evidence>
<dbReference type="AlphaFoldDB" id="A0A347VP68"/>